<feature type="coiled-coil region" evidence="7">
    <location>
        <begin position="240"/>
        <end position="267"/>
    </location>
</feature>
<dbReference type="PANTHER" id="PTHR31954">
    <property type="entry name" value="CILIA- AND FLAGELLA-ASSOCIATED PROTEIN 157"/>
    <property type="match status" value="1"/>
</dbReference>
<feature type="region of interest" description="Disordered" evidence="8">
    <location>
        <begin position="350"/>
        <end position="379"/>
    </location>
</feature>
<name>A0A8C4GIC1_DICLA</name>
<evidence type="ECO:0000256" key="4">
    <source>
        <dbReference type="ARBA" id="ARBA00023054"/>
    </source>
</evidence>
<dbReference type="GO" id="GO:0008017">
    <property type="term" value="F:microtubule binding"/>
    <property type="evidence" value="ECO:0007669"/>
    <property type="project" value="TreeGrafter"/>
</dbReference>
<keyword evidence="4 7" id="KW-0175">Coiled coil</keyword>
<evidence type="ECO:0000313" key="9">
    <source>
        <dbReference type="Ensembl" id="ENSDLAP00005010894.2"/>
    </source>
</evidence>
<organism evidence="9 10">
    <name type="scientific">Dicentrarchus labrax</name>
    <name type="common">European seabass</name>
    <name type="synonym">Morone labrax</name>
    <dbReference type="NCBI Taxonomy" id="13489"/>
    <lineage>
        <taxon>Eukaryota</taxon>
        <taxon>Metazoa</taxon>
        <taxon>Chordata</taxon>
        <taxon>Craniata</taxon>
        <taxon>Vertebrata</taxon>
        <taxon>Euteleostomi</taxon>
        <taxon>Actinopterygii</taxon>
        <taxon>Neopterygii</taxon>
        <taxon>Teleostei</taxon>
        <taxon>Neoteleostei</taxon>
        <taxon>Acanthomorphata</taxon>
        <taxon>Eupercaria</taxon>
        <taxon>Moronidae</taxon>
        <taxon>Dicentrarchus</taxon>
    </lineage>
</organism>
<keyword evidence="5" id="KW-0969">Cilium</keyword>
<evidence type="ECO:0000256" key="7">
    <source>
        <dbReference type="SAM" id="Coils"/>
    </source>
</evidence>
<proteinExistence type="inferred from homology"/>
<evidence type="ECO:0000256" key="2">
    <source>
        <dbReference type="ARBA" id="ARBA00010841"/>
    </source>
</evidence>
<feature type="compositionally biased region" description="Basic and acidic residues" evidence="8">
    <location>
        <begin position="61"/>
        <end position="74"/>
    </location>
</feature>
<comment type="similarity">
    <text evidence="2">Belongs to the CFAP157 family.</text>
</comment>
<evidence type="ECO:0000256" key="6">
    <source>
        <dbReference type="ARBA" id="ARBA00023273"/>
    </source>
</evidence>
<reference evidence="9" key="2">
    <citation type="submission" date="2025-09" db="UniProtKB">
        <authorList>
            <consortium name="Ensembl"/>
        </authorList>
    </citation>
    <scope>IDENTIFICATION</scope>
</reference>
<protein>
    <recommendedName>
        <fullName evidence="3">Cilia- and flagella-associated protein 157</fullName>
    </recommendedName>
</protein>
<dbReference type="GO" id="GO:0036064">
    <property type="term" value="C:ciliary basal body"/>
    <property type="evidence" value="ECO:0007669"/>
    <property type="project" value="TreeGrafter"/>
</dbReference>
<evidence type="ECO:0000256" key="5">
    <source>
        <dbReference type="ARBA" id="ARBA00023069"/>
    </source>
</evidence>
<dbReference type="Proteomes" id="UP000694389">
    <property type="component" value="Unassembled WGS sequence"/>
</dbReference>
<evidence type="ECO:0000256" key="3">
    <source>
        <dbReference type="ARBA" id="ARBA00014087"/>
    </source>
</evidence>
<dbReference type="GeneTree" id="ENSGT00770000121806"/>
<evidence type="ECO:0000256" key="8">
    <source>
        <dbReference type="SAM" id="MobiDB-lite"/>
    </source>
</evidence>
<feature type="region of interest" description="Disordered" evidence="8">
    <location>
        <begin position="61"/>
        <end position="83"/>
    </location>
</feature>
<dbReference type="AlphaFoldDB" id="A0A8C4GIC1"/>
<dbReference type="PANTHER" id="PTHR31954:SF1">
    <property type="entry name" value="CILIA- AND FLAGELLA-ASSOCIATED PROTEIN 157"/>
    <property type="match status" value="1"/>
</dbReference>
<evidence type="ECO:0000256" key="1">
    <source>
        <dbReference type="ARBA" id="ARBA00004138"/>
    </source>
</evidence>
<feature type="coiled-coil region" evidence="7">
    <location>
        <begin position="132"/>
        <end position="174"/>
    </location>
</feature>
<dbReference type="InterPro" id="IPR038844">
    <property type="entry name" value="CFAP157"/>
</dbReference>
<reference evidence="9" key="1">
    <citation type="submission" date="2025-08" db="UniProtKB">
        <authorList>
            <consortium name="Ensembl"/>
        </authorList>
    </citation>
    <scope>IDENTIFICATION</scope>
</reference>
<keyword evidence="10" id="KW-1185">Reference proteome</keyword>
<evidence type="ECO:0000313" key="10">
    <source>
        <dbReference type="Proteomes" id="UP000694389"/>
    </source>
</evidence>
<feature type="compositionally biased region" description="Polar residues" evidence="8">
    <location>
        <begin position="369"/>
        <end position="379"/>
    </location>
</feature>
<sequence>MADKIGSCEKEKSFYLIQISYLDEKLERYQLKCDELEKQNKDLTSRYNALQKDKKDITESLKRSLVPKERKAEELSEQLEGQRQVAEQDREALKLQHCQQIQELQERIDELHSVSKMQGEQKAQLMQQLSGLESLEKQVVSQKEEHEAAISSLRMAAKLERENMKEDMQKTVEDTVKTKTLTILQKERAQHSERLVQIEFLLNYNTLIQKETDAIRAGESDLCIKRDNVKEELRKTGLEISTHKKEMKKQKRKCQKLEVKLKDHNITHKHMLAKEMELRKALVSVSEECRQKSEEARQLGPELQGERSRRGKLEAIVSEAVIILKHIMEEDAEEGPDTEWKTERLLHILESTAPQGTGSALDEKPQKPKISQVTGGVPN</sequence>
<dbReference type="Ensembl" id="ENSDLAT00005011917.2">
    <property type="protein sequence ID" value="ENSDLAP00005010894.2"/>
    <property type="gene ID" value="ENSDLAG00005005631.2"/>
</dbReference>
<keyword evidence="6" id="KW-0966">Cell projection</keyword>
<accession>A0A8C4GIC1</accession>
<comment type="subcellular location">
    <subcellularLocation>
        <location evidence="1">Cell projection</location>
        <location evidence="1">Cilium</location>
    </subcellularLocation>
</comment>